<organism evidence="3 4">
    <name type="scientific">Mycena metata</name>
    <dbReference type="NCBI Taxonomy" id="1033252"/>
    <lineage>
        <taxon>Eukaryota</taxon>
        <taxon>Fungi</taxon>
        <taxon>Dikarya</taxon>
        <taxon>Basidiomycota</taxon>
        <taxon>Agaricomycotina</taxon>
        <taxon>Agaricomycetes</taxon>
        <taxon>Agaricomycetidae</taxon>
        <taxon>Agaricales</taxon>
        <taxon>Marasmiineae</taxon>
        <taxon>Mycenaceae</taxon>
        <taxon>Mycena</taxon>
    </lineage>
</organism>
<keyword evidence="4" id="KW-1185">Reference proteome</keyword>
<dbReference type="EMBL" id="JARKIB010000153">
    <property type="protein sequence ID" value="KAJ7731377.1"/>
    <property type="molecule type" value="Genomic_DNA"/>
</dbReference>
<feature type="chain" id="PRO_5042441916" evidence="1">
    <location>
        <begin position="20"/>
        <end position="156"/>
    </location>
</feature>
<evidence type="ECO:0000256" key="1">
    <source>
        <dbReference type="SAM" id="SignalP"/>
    </source>
</evidence>
<gene>
    <name evidence="2" type="ORF">B0H16DRAFT_1605872</name>
    <name evidence="3" type="ORF">B0H16DRAFT_1893359</name>
</gene>
<dbReference type="AlphaFoldDB" id="A0AAD7HZR3"/>
<proteinExistence type="predicted"/>
<accession>A0AAD7HZR3</accession>
<evidence type="ECO:0000313" key="4">
    <source>
        <dbReference type="Proteomes" id="UP001215598"/>
    </source>
</evidence>
<dbReference type="EMBL" id="JARKIB010000248">
    <property type="protein sequence ID" value="KAJ7719729.1"/>
    <property type="molecule type" value="Genomic_DNA"/>
</dbReference>
<evidence type="ECO:0000313" key="2">
    <source>
        <dbReference type="EMBL" id="KAJ7719729.1"/>
    </source>
</evidence>
<protein>
    <submittedName>
        <fullName evidence="3">Uncharacterized protein</fullName>
    </submittedName>
</protein>
<sequence length="156" mass="15978">MARLIFMLVAILGMFQTLAAPLRSRAATDAQCNSFNVQASVGITSALLSLGTINNGKDVVDATNILQAQLSLVNANNAITQIDVSEFGETPAPADVNSQVLSGIQAALTFLSKVPIAILPDNSTVSAIVNATSFATSAQQGAQQLLDANCSSAKGA</sequence>
<name>A0AAD7HZR3_9AGAR</name>
<comment type="caution">
    <text evidence="3">The sequence shown here is derived from an EMBL/GenBank/DDBJ whole genome shotgun (WGS) entry which is preliminary data.</text>
</comment>
<keyword evidence="1" id="KW-0732">Signal</keyword>
<evidence type="ECO:0000313" key="3">
    <source>
        <dbReference type="EMBL" id="KAJ7731377.1"/>
    </source>
</evidence>
<dbReference type="Proteomes" id="UP001215598">
    <property type="component" value="Unassembled WGS sequence"/>
</dbReference>
<reference evidence="3" key="1">
    <citation type="submission" date="2023-03" db="EMBL/GenBank/DDBJ databases">
        <title>Massive genome expansion in bonnet fungi (Mycena s.s.) driven by repeated elements and novel gene families across ecological guilds.</title>
        <authorList>
            <consortium name="Lawrence Berkeley National Laboratory"/>
            <person name="Harder C.B."/>
            <person name="Miyauchi S."/>
            <person name="Viragh M."/>
            <person name="Kuo A."/>
            <person name="Thoen E."/>
            <person name="Andreopoulos B."/>
            <person name="Lu D."/>
            <person name="Skrede I."/>
            <person name="Drula E."/>
            <person name="Henrissat B."/>
            <person name="Morin E."/>
            <person name="Kohler A."/>
            <person name="Barry K."/>
            <person name="LaButti K."/>
            <person name="Morin E."/>
            <person name="Salamov A."/>
            <person name="Lipzen A."/>
            <person name="Mereny Z."/>
            <person name="Hegedus B."/>
            <person name="Baldrian P."/>
            <person name="Stursova M."/>
            <person name="Weitz H."/>
            <person name="Taylor A."/>
            <person name="Grigoriev I.V."/>
            <person name="Nagy L.G."/>
            <person name="Martin F."/>
            <person name="Kauserud H."/>
        </authorList>
    </citation>
    <scope>NUCLEOTIDE SEQUENCE</scope>
    <source>
        <strain evidence="3">CBHHK182m</strain>
    </source>
</reference>
<feature type="signal peptide" evidence="1">
    <location>
        <begin position="1"/>
        <end position="19"/>
    </location>
</feature>